<feature type="compositionally biased region" description="Basic and acidic residues" evidence="1">
    <location>
        <begin position="249"/>
        <end position="280"/>
    </location>
</feature>
<organism evidence="2 3">
    <name type="scientific">Phtheirospermum japonicum</name>
    <dbReference type="NCBI Taxonomy" id="374723"/>
    <lineage>
        <taxon>Eukaryota</taxon>
        <taxon>Viridiplantae</taxon>
        <taxon>Streptophyta</taxon>
        <taxon>Embryophyta</taxon>
        <taxon>Tracheophyta</taxon>
        <taxon>Spermatophyta</taxon>
        <taxon>Magnoliopsida</taxon>
        <taxon>eudicotyledons</taxon>
        <taxon>Gunneridae</taxon>
        <taxon>Pentapetalae</taxon>
        <taxon>asterids</taxon>
        <taxon>lamiids</taxon>
        <taxon>Lamiales</taxon>
        <taxon>Orobanchaceae</taxon>
        <taxon>Orobanchaceae incertae sedis</taxon>
        <taxon>Phtheirospermum</taxon>
    </lineage>
</organism>
<name>A0A830BW62_9LAMI</name>
<evidence type="ECO:0000313" key="2">
    <source>
        <dbReference type="EMBL" id="GFP90529.1"/>
    </source>
</evidence>
<evidence type="ECO:0000313" key="3">
    <source>
        <dbReference type="Proteomes" id="UP000653305"/>
    </source>
</evidence>
<feature type="compositionally biased region" description="Basic and acidic residues" evidence="1">
    <location>
        <begin position="149"/>
        <end position="161"/>
    </location>
</feature>
<proteinExistence type="predicted"/>
<evidence type="ECO:0000256" key="1">
    <source>
        <dbReference type="SAM" id="MobiDB-lite"/>
    </source>
</evidence>
<feature type="compositionally biased region" description="Basic and acidic residues" evidence="1">
    <location>
        <begin position="288"/>
        <end position="297"/>
    </location>
</feature>
<comment type="caution">
    <text evidence="2">The sequence shown here is derived from an EMBL/GenBank/DDBJ whole genome shotgun (WGS) entry which is preliminary data.</text>
</comment>
<feature type="compositionally biased region" description="Polar residues" evidence="1">
    <location>
        <begin position="14"/>
        <end position="25"/>
    </location>
</feature>
<accession>A0A830BW62</accession>
<keyword evidence="3" id="KW-1185">Reference proteome</keyword>
<feature type="compositionally biased region" description="Basic and acidic residues" evidence="1">
    <location>
        <begin position="168"/>
        <end position="178"/>
    </location>
</feature>
<feature type="compositionally biased region" description="Low complexity" evidence="1">
    <location>
        <begin position="33"/>
        <end position="60"/>
    </location>
</feature>
<reference evidence="2" key="1">
    <citation type="submission" date="2020-07" db="EMBL/GenBank/DDBJ databases">
        <title>Ethylene signaling mediates host invasion by parasitic plants.</title>
        <authorList>
            <person name="Yoshida S."/>
        </authorList>
    </citation>
    <scope>NUCLEOTIDE SEQUENCE</scope>
    <source>
        <strain evidence="2">Okayama</strain>
    </source>
</reference>
<feature type="compositionally biased region" description="Basic and acidic residues" evidence="1">
    <location>
        <begin position="195"/>
        <end position="210"/>
    </location>
</feature>
<dbReference type="AlphaFoldDB" id="A0A830BW62"/>
<dbReference type="EMBL" id="BMAC01000219">
    <property type="protein sequence ID" value="GFP90529.1"/>
    <property type="molecule type" value="Genomic_DNA"/>
</dbReference>
<dbReference type="Proteomes" id="UP000653305">
    <property type="component" value="Unassembled WGS sequence"/>
</dbReference>
<protein>
    <submittedName>
        <fullName evidence="2">Phospholipase a(1) dad1 chloroplastic</fullName>
    </submittedName>
</protein>
<gene>
    <name evidence="2" type="ORF">PHJA_001196800</name>
</gene>
<sequence>MVIPPLPNPRIRSSETTRSGWSSKGSRIGRGCSTPSTTGSATRSSGTGTSSRPPTAASTSTRRRPRTPRVATPRGRCLGGAARHRVTKCLHATCGSTCPAGRAGSRDGPRPGPAGSGTWPCASTGPRSPGWGRRDVVIAYRGHGHVHGVGREPTGHADGPARRHGPRRREADGAERAFKHVHVVRRGAAQPTRLGEGRDSENSGEIRGRAVEYNGNGPQPRGGPGHPHGPRHQHDIRGRRPVGHGGVVRRAEDREQEFPEPAREQRHESAEDRELGRPGDKGSGLCRKRADDKRRNGNADMDPEVCGGDTMGLCGDWERA</sequence>
<feature type="region of interest" description="Disordered" evidence="1">
    <location>
        <begin position="1"/>
        <end position="79"/>
    </location>
</feature>
<feature type="region of interest" description="Disordered" evidence="1">
    <location>
        <begin position="93"/>
        <end position="133"/>
    </location>
</feature>
<feature type="region of interest" description="Disordered" evidence="1">
    <location>
        <begin position="145"/>
        <end position="320"/>
    </location>
</feature>